<dbReference type="Pfam" id="PF00072">
    <property type="entry name" value="Response_reg"/>
    <property type="match status" value="1"/>
</dbReference>
<dbReference type="Proteomes" id="UP000000271">
    <property type="component" value="Chromosome"/>
</dbReference>
<evidence type="ECO:0000256" key="3">
    <source>
        <dbReference type="ARBA" id="ARBA00023015"/>
    </source>
</evidence>
<dbReference type="GO" id="GO:0000160">
    <property type="term" value="P:phosphorelay signal transduction system"/>
    <property type="evidence" value="ECO:0007669"/>
    <property type="project" value="InterPro"/>
</dbReference>
<evidence type="ECO:0000313" key="9">
    <source>
        <dbReference type="EMBL" id="ADH97831.1"/>
    </source>
</evidence>
<keyword evidence="4" id="KW-0238">DNA-binding</keyword>
<evidence type="ECO:0000256" key="4">
    <source>
        <dbReference type="ARBA" id="ARBA00023125"/>
    </source>
</evidence>
<proteinExistence type="predicted"/>
<evidence type="ECO:0000256" key="1">
    <source>
        <dbReference type="ARBA" id="ARBA00004496"/>
    </source>
</evidence>
<dbReference type="InterPro" id="IPR016032">
    <property type="entry name" value="Sig_transdc_resp-reg_C-effctor"/>
</dbReference>
<keyword evidence="3" id="KW-0805">Transcription regulation</keyword>
<keyword evidence="2 6" id="KW-0597">Phosphoprotein</keyword>
<gene>
    <name evidence="9" type="ordered locus">Bsel_0291</name>
</gene>
<dbReference type="PROSITE" id="PS50110">
    <property type="entry name" value="RESPONSE_REGULATORY"/>
    <property type="match status" value="1"/>
</dbReference>
<keyword evidence="5" id="KW-0804">Transcription</keyword>
<dbReference type="InterPro" id="IPR058245">
    <property type="entry name" value="NreC/VraR/RcsB-like_REC"/>
</dbReference>
<dbReference type="GO" id="GO:0005737">
    <property type="term" value="C:cytoplasm"/>
    <property type="evidence" value="ECO:0007669"/>
    <property type="project" value="UniProtKB-SubCell"/>
</dbReference>
<dbReference type="InterPro" id="IPR039420">
    <property type="entry name" value="WalR-like"/>
</dbReference>
<dbReference type="EMBL" id="CP001791">
    <property type="protein sequence ID" value="ADH97831.1"/>
    <property type="molecule type" value="Genomic_DNA"/>
</dbReference>
<evidence type="ECO:0000259" key="7">
    <source>
        <dbReference type="PROSITE" id="PS50043"/>
    </source>
</evidence>
<reference evidence="9" key="1">
    <citation type="submission" date="2009-10" db="EMBL/GenBank/DDBJ databases">
        <title>Complete sequence of Bacillus selenitireducens MLS10.</title>
        <authorList>
            <consortium name="US DOE Joint Genome Institute"/>
            <person name="Lucas S."/>
            <person name="Copeland A."/>
            <person name="Lapidus A."/>
            <person name="Glavina del Rio T."/>
            <person name="Dalin E."/>
            <person name="Tice H."/>
            <person name="Bruce D."/>
            <person name="Goodwin L."/>
            <person name="Pitluck S."/>
            <person name="Sims D."/>
            <person name="Brettin T."/>
            <person name="Detter J.C."/>
            <person name="Han C."/>
            <person name="Larimer F."/>
            <person name="Land M."/>
            <person name="Hauser L."/>
            <person name="Kyrpides N."/>
            <person name="Ovchinnikova G."/>
            <person name="Stolz J."/>
        </authorList>
    </citation>
    <scope>NUCLEOTIDE SEQUENCE [LARGE SCALE GENOMIC DNA]</scope>
    <source>
        <strain evidence="9">MLS10</strain>
    </source>
</reference>
<dbReference type="KEGG" id="bse:Bsel_0291"/>
<dbReference type="SUPFAM" id="SSF46894">
    <property type="entry name" value="C-terminal effector domain of the bipartite response regulators"/>
    <property type="match status" value="1"/>
</dbReference>
<dbReference type="STRING" id="439292.Bsel_0291"/>
<dbReference type="CDD" id="cd06170">
    <property type="entry name" value="LuxR_C_like"/>
    <property type="match status" value="1"/>
</dbReference>
<dbReference type="eggNOG" id="COG2197">
    <property type="taxonomic scope" value="Bacteria"/>
</dbReference>
<dbReference type="PANTHER" id="PTHR43214:SF40">
    <property type="entry name" value="TRANSCRIPTIONAL REGULATORY PROTEIN LNRK"/>
    <property type="match status" value="1"/>
</dbReference>
<dbReference type="AlphaFoldDB" id="D6XWI9"/>
<dbReference type="HOGENOM" id="CLU_000445_90_10_9"/>
<accession>D6XWI9</accession>
<evidence type="ECO:0000256" key="2">
    <source>
        <dbReference type="ARBA" id="ARBA00022553"/>
    </source>
</evidence>
<evidence type="ECO:0000313" key="10">
    <source>
        <dbReference type="Proteomes" id="UP000000271"/>
    </source>
</evidence>
<dbReference type="InterPro" id="IPR001789">
    <property type="entry name" value="Sig_transdc_resp-reg_receiver"/>
</dbReference>
<evidence type="ECO:0000259" key="8">
    <source>
        <dbReference type="PROSITE" id="PS50110"/>
    </source>
</evidence>
<feature type="modified residue" description="4-aspartylphosphate" evidence="6">
    <location>
        <position position="56"/>
    </location>
</feature>
<dbReference type="OrthoDB" id="9780153at2"/>
<dbReference type="PANTHER" id="PTHR43214">
    <property type="entry name" value="TWO-COMPONENT RESPONSE REGULATOR"/>
    <property type="match status" value="1"/>
</dbReference>
<dbReference type="Pfam" id="PF00196">
    <property type="entry name" value="GerE"/>
    <property type="match status" value="1"/>
</dbReference>
<dbReference type="CDD" id="cd17535">
    <property type="entry name" value="REC_NarL-like"/>
    <property type="match status" value="1"/>
</dbReference>
<evidence type="ECO:0000256" key="5">
    <source>
        <dbReference type="ARBA" id="ARBA00023163"/>
    </source>
</evidence>
<dbReference type="Gene3D" id="3.40.50.2300">
    <property type="match status" value="1"/>
</dbReference>
<evidence type="ECO:0000256" key="6">
    <source>
        <dbReference type="PROSITE-ProRule" id="PRU00169"/>
    </source>
</evidence>
<dbReference type="GO" id="GO:0003677">
    <property type="term" value="F:DNA binding"/>
    <property type="evidence" value="ECO:0007669"/>
    <property type="project" value="UniProtKB-KW"/>
</dbReference>
<dbReference type="SMART" id="SM00421">
    <property type="entry name" value="HTH_LUXR"/>
    <property type="match status" value="1"/>
</dbReference>
<feature type="domain" description="HTH luxR-type" evidence="7">
    <location>
        <begin position="149"/>
        <end position="214"/>
    </location>
</feature>
<dbReference type="PROSITE" id="PS50043">
    <property type="entry name" value="HTH_LUXR_2"/>
    <property type="match status" value="1"/>
</dbReference>
<sequence length="218" mass="24082">MTTQILLAEDQSLVRQGLKMMIETAPDLRVTAEANNGEEALRLLAAKPAITLAILDIRMPVMNGLELAKAIQEHHPHVMTLMLTTFNDDDYAIEALRHGARGYLLKDADPDALIRGIRTCLEGGLALEPHVAANVVPLLMNKPETKPEFPALPEDITERETTVIACVGRGLSNKEISEELYLSVGTVKNLISVILHKLELRDRTQLAIYAIRSGFTER</sequence>
<comment type="subcellular location">
    <subcellularLocation>
        <location evidence="1">Cytoplasm</location>
    </subcellularLocation>
</comment>
<organism evidence="9 10">
    <name type="scientific">Bacillus selenitireducens (strain ATCC 700615 / DSM 15326 / MLS10)</name>
    <dbReference type="NCBI Taxonomy" id="439292"/>
    <lineage>
        <taxon>Bacteria</taxon>
        <taxon>Bacillati</taxon>
        <taxon>Bacillota</taxon>
        <taxon>Bacilli</taxon>
        <taxon>Bacillales</taxon>
        <taxon>Bacillaceae</taxon>
        <taxon>Salisediminibacterium</taxon>
    </lineage>
</organism>
<keyword evidence="10" id="KW-1185">Reference proteome</keyword>
<dbReference type="SMART" id="SM00448">
    <property type="entry name" value="REC"/>
    <property type="match status" value="1"/>
</dbReference>
<name>D6XWI9_BACIE</name>
<dbReference type="InterPro" id="IPR000792">
    <property type="entry name" value="Tscrpt_reg_LuxR_C"/>
</dbReference>
<dbReference type="RefSeq" id="WP_013171260.1">
    <property type="nucleotide sequence ID" value="NC_014219.1"/>
</dbReference>
<dbReference type="SUPFAM" id="SSF52172">
    <property type="entry name" value="CheY-like"/>
    <property type="match status" value="1"/>
</dbReference>
<dbReference type="GO" id="GO:0006355">
    <property type="term" value="P:regulation of DNA-templated transcription"/>
    <property type="evidence" value="ECO:0007669"/>
    <property type="project" value="InterPro"/>
</dbReference>
<protein>
    <submittedName>
        <fullName evidence="9">Two component transcriptional regulator, LuxR family</fullName>
    </submittedName>
</protein>
<dbReference type="InterPro" id="IPR011006">
    <property type="entry name" value="CheY-like_superfamily"/>
</dbReference>
<dbReference type="PRINTS" id="PR00038">
    <property type="entry name" value="HTHLUXR"/>
</dbReference>
<feature type="domain" description="Response regulatory" evidence="8">
    <location>
        <begin position="4"/>
        <end position="121"/>
    </location>
</feature>